<evidence type="ECO:0000313" key="1">
    <source>
        <dbReference type="EMBL" id="JAD70177.1"/>
    </source>
</evidence>
<dbReference type="AlphaFoldDB" id="A0A0A9CFA4"/>
<protein>
    <submittedName>
        <fullName evidence="1">Uncharacterized protein</fullName>
    </submittedName>
</protein>
<reference evidence="1" key="1">
    <citation type="submission" date="2014-09" db="EMBL/GenBank/DDBJ databases">
        <authorList>
            <person name="Magalhaes I.L.F."/>
            <person name="Oliveira U."/>
            <person name="Santos F.R."/>
            <person name="Vidigal T.H.D.A."/>
            <person name="Brescovit A.D."/>
            <person name="Santos A.J."/>
        </authorList>
    </citation>
    <scope>NUCLEOTIDE SEQUENCE</scope>
    <source>
        <tissue evidence="1">Shoot tissue taken approximately 20 cm above the soil surface</tissue>
    </source>
</reference>
<sequence length="28" mass="3349">MCHRQVDPTCHLPPLSFSSLSHPWFLRR</sequence>
<name>A0A0A9CFA4_ARUDO</name>
<proteinExistence type="predicted"/>
<dbReference type="EMBL" id="GBRH01227718">
    <property type="protein sequence ID" value="JAD70177.1"/>
    <property type="molecule type" value="Transcribed_RNA"/>
</dbReference>
<reference evidence="1" key="2">
    <citation type="journal article" date="2015" name="Data Brief">
        <title>Shoot transcriptome of the giant reed, Arundo donax.</title>
        <authorList>
            <person name="Barrero R.A."/>
            <person name="Guerrero F.D."/>
            <person name="Moolhuijzen P."/>
            <person name="Goolsby J.A."/>
            <person name="Tidwell J."/>
            <person name="Bellgard S.E."/>
            <person name="Bellgard M.I."/>
        </authorList>
    </citation>
    <scope>NUCLEOTIDE SEQUENCE</scope>
    <source>
        <tissue evidence="1">Shoot tissue taken approximately 20 cm above the soil surface</tissue>
    </source>
</reference>
<accession>A0A0A9CFA4</accession>
<organism evidence="1">
    <name type="scientific">Arundo donax</name>
    <name type="common">Giant reed</name>
    <name type="synonym">Donax arundinaceus</name>
    <dbReference type="NCBI Taxonomy" id="35708"/>
    <lineage>
        <taxon>Eukaryota</taxon>
        <taxon>Viridiplantae</taxon>
        <taxon>Streptophyta</taxon>
        <taxon>Embryophyta</taxon>
        <taxon>Tracheophyta</taxon>
        <taxon>Spermatophyta</taxon>
        <taxon>Magnoliopsida</taxon>
        <taxon>Liliopsida</taxon>
        <taxon>Poales</taxon>
        <taxon>Poaceae</taxon>
        <taxon>PACMAD clade</taxon>
        <taxon>Arundinoideae</taxon>
        <taxon>Arundineae</taxon>
        <taxon>Arundo</taxon>
    </lineage>
</organism>